<dbReference type="InterPro" id="IPR011495">
    <property type="entry name" value="Sig_transdc_His_kin_sub2_dim/P"/>
</dbReference>
<evidence type="ECO:0000256" key="7">
    <source>
        <dbReference type="ARBA" id="ARBA00022840"/>
    </source>
</evidence>
<accession>A0A6J6AGP3</accession>
<dbReference type="Pfam" id="PF02518">
    <property type="entry name" value="HATPase_c"/>
    <property type="match status" value="1"/>
</dbReference>
<dbReference type="Gene3D" id="3.30.450.20">
    <property type="entry name" value="PAS domain"/>
    <property type="match status" value="1"/>
</dbReference>
<proteinExistence type="predicted"/>
<dbReference type="Pfam" id="PF12282">
    <property type="entry name" value="GAF_PdtaS"/>
    <property type="match status" value="1"/>
</dbReference>
<keyword evidence="5" id="KW-0547">Nucleotide-binding</keyword>
<reference evidence="9" key="1">
    <citation type="submission" date="2020-05" db="EMBL/GenBank/DDBJ databases">
        <authorList>
            <person name="Chiriac C."/>
            <person name="Salcher M."/>
            <person name="Ghai R."/>
            <person name="Kavagutti S V."/>
        </authorList>
    </citation>
    <scope>NUCLEOTIDE SEQUENCE</scope>
</reference>
<evidence type="ECO:0000259" key="8">
    <source>
        <dbReference type="PROSITE" id="PS50109"/>
    </source>
</evidence>
<keyword evidence="7" id="KW-0067">ATP-binding</keyword>
<evidence type="ECO:0000256" key="5">
    <source>
        <dbReference type="ARBA" id="ARBA00022741"/>
    </source>
</evidence>
<evidence type="ECO:0000313" key="10">
    <source>
        <dbReference type="EMBL" id="CAB4762194.1"/>
    </source>
</evidence>
<dbReference type="InterPro" id="IPR036890">
    <property type="entry name" value="HATPase_C_sf"/>
</dbReference>
<dbReference type="EMBL" id="CAFBQH010000110">
    <property type="protein sequence ID" value="CAB5055912.1"/>
    <property type="molecule type" value="Genomic_DNA"/>
</dbReference>
<evidence type="ECO:0000256" key="1">
    <source>
        <dbReference type="ARBA" id="ARBA00000085"/>
    </source>
</evidence>
<organism evidence="9">
    <name type="scientific">freshwater metagenome</name>
    <dbReference type="NCBI Taxonomy" id="449393"/>
    <lineage>
        <taxon>unclassified sequences</taxon>
        <taxon>metagenomes</taxon>
        <taxon>ecological metagenomes</taxon>
    </lineage>
</organism>
<name>A0A6J6AGP3_9ZZZZ</name>
<evidence type="ECO:0000256" key="2">
    <source>
        <dbReference type="ARBA" id="ARBA00012438"/>
    </source>
</evidence>
<dbReference type="SMART" id="SM00387">
    <property type="entry name" value="HATPase_c"/>
    <property type="match status" value="1"/>
</dbReference>
<sequence length="500" mass="54590">MSTIGELARQHTDLSKEQIGHLVNLASEWGMLADVCFADLLLYVPVEGDNWLVLAQVRAATGQTLYLADWVGSQTSSTERPLLATAMTTGVPCEGEIFIQGVVEDCRMMAIPVQFEGEVIAVLTREWSQHTGRQPGELERTYLEIFERFAEMIVRGAFPFVGRVADSSVAPRVGDGAIVLDADARVRYASPNATSALHRVGISANAVGQTLSELGVIDSSVRQAFERREPVVEEFEQTAEVTLLTRCIPIVDDIDGEPVVTGAVMLLRDVSELRRRDRLLLSKDATIREIHHRVKNNLQTISSLLRLQARRLESPEAKAAVAESVRRIRTIALVHETLSREPGDDVAFVEIVRPLLRLVEESLQSPERPMRFMVIGDGGRLAATVVTPLSVVLTELLQNAVDHGFPEGDGGGNVAVRLQVEESELLISVIDDGRGIPAGFKLADAKGLGLSIVRTLVTTELAGTIEMRPAHAEELAEVEFVPRDGNTGTVILLRVPLQSD</sequence>
<evidence type="ECO:0000256" key="3">
    <source>
        <dbReference type="ARBA" id="ARBA00022553"/>
    </source>
</evidence>
<dbReference type="InterPro" id="IPR003594">
    <property type="entry name" value="HATPase_dom"/>
</dbReference>
<keyword evidence="3" id="KW-0597">Phosphoprotein</keyword>
<dbReference type="AlphaFoldDB" id="A0A6J6AGP3"/>
<evidence type="ECO:0000313" key="11">
    <source>
        <dbReference type="EMBL" id="CAB5055912.1"/>
    </source>
</evidence>
<dbReference type="EMBL" id="CAEZZL010000049">
    <property type="protein sequence ID" value="CAB4762194.1"/>
    <property type="molecule type" value="Genomic_DNA"/>
</dbReference>
<dbReference type="PANTHER" id="PTHR41523:SF8">
    <property type="entry name" value="ETHYLENE RESPONSE SENSOR PROTEIN"/>
    <property type="match status" value="1"/>
</dbReference>
<dbReference type="Gene3D" id="3.30.450.280">
    <property type="entry name" value="GAF domain"/>
    <property type="match status" value="1"/>
</dbReference>
<dbReference type="PANTHER" id="PTHR41523">
    <property type="entry name" value="TWO-COMPONENT SYSTEM SENSOR PROTEIN"/>
    <property type="match status" value="1"/>
</dbReference>
<comment type="catalytic activity">
    <reaction evidence="1">
        <text>ATP + protein L-histidine = ADP + protein N-phospho-L-histidine.</text>
        <dbReference type="EC" id="2.7.13.3"/>
    </reaction>
</comment>
<dbReference type="InterPro" id="IPR038424">
    <property type="entry name" value="H_kinase_PdtaS_GAF_sf"/>
</dbReference>
<keyword evidence="4" id="KW-0808">Transferase</keyword>
<dbReference type="SUPFAM" id="SSF55874">
    <property type="entry name" value="ATPase domain of HSP90 chaperone/DNA topoisomerase II/histidine kinase"/>
    <property type="match status" value="1"/>
</dbReference>
<dbReference type="GO" id="GO:0005524">
    <property type="term" value="F:ATP binding"/>
    <property type="evidence" value="ECO:0007669"/>
    <property type="project" value="UniProtKB-KW"/>
</dbReference>
<evidence type="ECO:0000256" key="4">
    <source>
        <dbReference type="ARBA" id="ARBA00022679"/>
    </source>
</evidence>
<evidence type="ECO:0000313" key="9">
    <source>
        <dbReference type="EMBL" id="CAB4367942.1"/>
    </source>
</evidence>
<protein>
    <recommendedName>
        <fullName evidence="2">histidine kinase</fullName>
        <ecNumber evidence="2">2.7.13.3</ecNumber>
    </recommendedName>
</protein>
<dbReference type="InterPro" id="IPR005467">
    <property type="entry name" value="His_kinase_dom"/>
</dbReference>
<dbReference type="PROSITE" id="PS50109">
    <property type="entry name" value="HIS_KIN"/>
    <property type="match status" value="1"/>
</dbReference>
<evidence type="ECO:0000256" key="6">
    <source>
        <dbReference type="ARBA" id="ARBA00022777"/>
    </source>
</evidence>
<keyword evidence="6" id="KW-0418">Kinase</keyword>
<dbReference type="GO" id="GO:0004673">
    <property type="term" value="F:protein histidine kinase activity"/>
    <property type="evidence" value="ECO:0007669"/>
    <property type="project" value="UniProtKB-EC"/>
</dbReference>
<feature type="domain" description="Histidine kinase" evidence="8">
    <location>
        <begin position="289"/>
        <end position="499"/>
    </location>
</feature>
<dbReference type="EMBL" id="CAETWZ010000060">
    <property type="protein sequence ID" value="CAB4367942.1"/>
    <property type="molecule type" value="Genomic_DNA"/>
</dbReference>
<gene>
    <name evidence="10" type="ORF">UFOPK2870_00734</name>
    <name evidence="9" type="ORF">UFOPK4179_00736</name>
    <name evidence="11" type="ORF">UFOPK4293_01429</name>
</gene>
<dbReference type="EC" id="2.7.13.3" evidence="2"/>
<dbReference type="Pfam" id="PF07568">
    <property type="entry name" value="HisKA_2"/>
    <property type="match status" value="1"/>
</dbReference>
<dbReference type="Gene3D" id="3.30.565.10">
    <property type="entry name" value="Histidine kinase-like ATPase, C-terminal domain"/>
    <property type="match status" value="1"/>
</dbReference>
<dbReference type="InterPro" id="IPR022066">
    <property type="entry name" value="PdtaS_GAF"/>
</dbReference>